<gene>
    <name evidence="2" type="ORF">EZS26_002089</name>
</gene>
<keyword evidence="1" id="KW-1133">Transmembrane helix</keyword>
<reference evidence="2 3" key="1">
    <citation type="submission" date="2019-03" db="EMBL/GenBank/DDBJ databases">
        <title>Single cell metagenomics reveals metabolic interactions within the superorganism composed of flagellate Streblomastix strix and complex community of Bacteroidetes bacteria on its surface.</title>
        <authorList>
            <person name="Treitli S.C."/>
            <person name="Kolisko M."/>
            <person name="Husnik F."/>
            <person name="Keeling P."/>
            <person name="Hampl V."/>
        </authorList>
    </citation>
    <scope>NUCLEOTIDE SEQUENCE [LARGE SCALE GENOMIC DNA]</scope>
    <source>
        <strain evidence="2">St1</strain>
    </source>
</reference>
<keyword evidence="1" id="KW-0472">Membrane</keyword>
<evidence type="ECO:0000313" key="2">
    <source>
        <dbReference type="EMBL" id="KAA6301780.1"/>
    </source>
</evidence>
<proteinExistence type="predicted"/>
<organism evidence="2 3">
    <name type="scientific">Candidatus Ordinivivax streblomastigis</name>
    <dbReference type="NCBI Taxonomy" id="2540710"/>
    <lineage>
        <taxon>Bacteria</taxon>
        <taxon>Pseudomonadati</taxon>
        <taxon>Bacteroidota</taxon>
        <taxon>Bacteroidia</taxon>
        <taxon>Bacteroidales</taxon>
        <taxon>Candidatus Ordinivivax</taxon>
    </lineage>
</organism>
<protein>
    <submittedName>
        <fullName evidence="2">Uncharacterized protein</fullName>
    </submittedName>
</protein>
<dbReference type="AlphaFoldDB" id="A0A5M8P093"/>
<sequence length="455" mass="53504">MSTIQSVLAIYALFSLLTLFQSGIRNVYIEILDSIYNRTFYSFRKGDMPKCFSKFYFTELSFDFLKLITFFILAPIIIIRHFSNGGFKYKFPHKPYWKVDISPIKEKYISTPITIKFKKDLPFTPDVKQVIYVESSYNEDLNRYIVKKHKDIDELFNENGFDFVYIPTIINELNTEKARYLFPQIDANTIVSNQITSQGIIDNLFTYTEDVIRLKGGLLHYQGTGDNFSFFTYYQFTNYKKSELWQQLRAYRSTLWADRREKLYCLSSSSDIPTEDTADDDFEYRAKNLIQEIEERIKALKQMGINELILKSMLSFDAEKPQLSRLQITKNYEIRLPDYNNLEISMYPLPKAVFFLFLKHPEGILFKHLSEHRDELTEIYKRISGKESVAEISKSMNDIVDSTKNAINEKCSRIREAFIKEFDESIARNYFITGKKGMPKKIILDRSLVLLEGNV</sequence>
<dbReference type="Proteomes" id="UP000324575">
    <property type="component" value="Unassembled WGS sequence"/>
</dbReference>
<evidence type="ECO:0000313" key="3">
    <source>
        <dbReference type="Proteomes" id="UP000324575"/>
    </source>
</evidence>
<evidence type="ECO:0000256" key="1">
    <source>
        <dbReference type="SAM" id="Phobius"/>
    </source>
</evidence>
<feature type="transmembrane region" description="Helical" evidence="1">
    <location>
        <begin position="64"/>
        <end position="82"/>
    </location>
</feature>
<dbReference type="EMBL" id="SNRX01000014">
    <property type="protein sequence ID" value="KAA6301780.1"/>
    <property type="molecule type" value="Genomic_DNA"/>
</dbReference>
<name>A0A5M8P093_9BACT</name>
<keyword evidence="1" id="KW-0812">Transmembrane</keyword>
<comment type="caution">
    <text evidence="2">The sequence shown here is derived from an EMBL/GenBank/DDBJ whole genome shotgun (WGS) entry which is preliminary data.</text>
</comment>
<accession>A0A5M8P093</accession>